<feature type="chain" id="PRO_5042286766" description="Secreted protein" evidence="1">
    <location>
        <begin position="19"/>
        <end position="71"/>
    </location>
</feature>
<keyword evidence="3" id="KW-1185">Reference proteome</keyword>
<organism evidence="2 3">
    <name type="scientific">Umbelopsis ramanniana AG</name>
    <dbReference type="NCBI Taxonomy" id="1314678"/>
    <lineage>
        <taxon>Eukaryota</taxon>
        <taxon>Fungi</taxon>
        <taxon>Fungi incertae sedis</taxon>
        <taxon>Mucoromycota</taxon>
        <taxon>Mucoromycotina</taxon>
        <taxon>Umbelopsidomycetes</taxon>
        <taxon>Umbelopsidales</taxon>
        <taxon>Umbelopsidaceae</taxon>
        <taxon>Umbelopsis</taxon>
    </lineage>
</organism>
<dbReference type="RefSeq" id="XP_051442593.1">
    <property type="nucleotide sequence ID" value="XM_051590738.1"/>
</dbReference>
<proteinExistence type="predicted"/>
<feature type="signal peptide" evidence="1">
    <location>
        <begin position="1"/>
        <end position="18"/>
    </location>
</feature>
<evidence type="ECO:0000256" key="1">
    <source>
        <dbReference type="SAM" id="SignalP"/>
    </source>
</evidence>
<gene>
    <name evidence="2" type="ORF">K450DRAFT_251548</name>
</gene>
<comment type="caution">
    <text evidence="2">The sequence shown here is derived from an EMBL/GenBank/DDBJ whole genome shotgun (WGS) entry which is preliminary data.</text>
</comment>
<name>A0AAD5HC75_UMBRA</name>
<sequence length="71" mass="8317">MWCLQLVLVASTLKVTYAAYIHRLAHQQSMSMSDLLREVEIIQVYRLQGAKSWISGRRCERILHIEKMSIL</sequence>
<dbReference type="Proteomes" id="UP001206595">
    <property type="component" value="Unassembled WGS sequence"/>
</dbReference>
<keyword evidence="1" id="KW-0732">Signal</keyword>
<reference evidence="2" key="1">
    <citation type="submission" date="2021-06" db="EMBL/GenBank/DDBJ databases">
        <authorList>
            <consortium name="DOE Joint Genome Institute"/>
            <person name="Mondo S.J."/>
            <person name="Amses K.R."/>
            <person name="Simmons D.R."/>
            <person name="Longcore J.E."/>
            <person name="Seto K."/>
            <person name="Alves G.H."/>
            <person name="Bonds A.E."/>
            <person name="Quandt C.A."/>
            <person name="Davis W.J."/>
            <person name="Chang Y."/>
            <person name="Letcher P.M."/>
            <person name="Powell M.J."/>
            <person name="Kuo A."/>
            <person name="Labutti K."/>
            <person name="Pangilinan J."/>
            <person name="Andreopoulos W."/>
            <person name="Tritt A."/>
            <person name="Riley R."/>
            <person name="Hundley H."/>
            <person name="Johnson J."/>
            <person name="Lipzen A."/>
            <person name="Barry K."/>
            <person name="Berbee M.L."/>
            <person name="Buchler N.E."/>
            <person name="Grigoriev I.V."/>
            <person name="Spatafora J.W."/>
            <person name="Stajich J.E."/>
            <person name="James T.Y."/>
        </authorList>
    </citation>
    <scope>NUCLEOTIDE SEQUENCE</scope>
    <source>
        <strain evidence="2">AG</strain>
    </source>
</reference>
<evidence type="ECO:0008006" key="4">
    <source>
        <dbReference type="Google" id="ProtNLM"/>
    </source>
</evidence>
<dbReference type="AlphaFoldDB" id="A0AAD5HC75"/>
<evidence type="ECO:0000313" key="2">
    <source>
        <dbReference type="EMBL" id="KAI8577589.1"/>
    </source>
</evidence>
<protein>
    <recommendedName>
        <fullName evidence="4">Secreted protein</fullName>
    </recommendedName>
</protein>
<dbReference type="EMBL" id="MU620939">
    <property type="protein sequence ID" value="KAI8577589.1"/>
    <property type="molecule type" value="Genomic_DNA"/>
</dbReference>
<dbReference type="GeneID" id="75916081"/>
<accession>A0AAD5HC75</accession>
<reference evidence="2" key="2">
    <citation type="journal article" date="2022" name="Proc. Natl. Acad. Sci. U.S.A.">
        <title>Diploid-dominant life cycles characterize the early evolution of Fungi.</title>
        <authorList>
            <person name="Amses K.R."/>
            <person name="Simmons D.R."/>
            <person name="Longcore J.E."/>
            <person name="Mondo S.J."/>
            <person name="Seto K."/>
            <person name="Jeronimo G.H."/>
            <person name="Bonds A.E."/>
            <person name="Quandt C.A."/>
            <person name="Davis W.J."/>
            <person name="Chang Y."/>
            <person name="Federici B.A."/>
            <person name="Kuo A."/>
            <person name="LaButti K."/>
            <person name="Pangilinan J."/>
            <person name="Andreopoulos W."/>
            <person name="Tritt A."/>
            <person name="Riley R."/>
            <person name="Hundley H."/>
            <person name="Johnson J."/>
            <person name="Lipzen A."/>
            <person name="Barry K."/>
            <person name="Lang B.F."/>
            <person name="Cuomo C.A."/>
            <person name="Buchler N.E."/>
            <person name="Grigoriev I.V."/>
            <person name="Spatafora J.W."/>
            <person name="Stajich J.E."/>
            <person name="James T.Y."/>
        </authorList>
    </citation>
    <scope>NUCLEOTIDE SEQUENCE</scope>
    <source>
        <strain evidence="2">AG</strain>
    </source>
</reference>
<evidence type="ECO:0000313" key="3">
    <source>
        <dbReference type="Proteomes" id="UP001206595"/>
    </source>
</evidence>